<evidence type="ECO:0000256" key="1">
    <source>
        <dbReference type="ARBA" id="ARBA00022478"/>
    </source>
</evidence>
<evidence type="ECO:0000259" key="7">
    <source>
        <dbReference type="PROSITE" id="PS50880"/>
    </source>
</evidence>
<evidence type="ECO:0000256" key="3">
    <source>
        <dbReference type="ARBA" id="ARBA00022679"/>
    </source>
</evidence>
<keyword evidence="9" id="KW-1185">Reference proteome</keyword>
<keyword evidence="1" id="KW-0240">DNA-directed RNA polymerase</keyword>
<dbReference type="Gene3D" id="3.90.580.10">
    <property type="entry name" value="Zinc finger, CHC2-type domain"/>
    <property type="match status" value="1"/>
</dbReference>
<feature type="domain" description="Toprim" evidence="7">
    <location>
        <begin position="208"/>
        <end position="290"/>
    </location>
</feature>
<keyword evidence="4" id="KW-0548">Nucleotidyltransferase</keyword>
<dbReference type="GO" id="GO:1990077">
    <property type="term" value="C:primosome complex"/>
    <property type="evidence" value="ECO:0007669"/>
    <property type="project" value="UniProtKB-KW"/>
</dbReference>
<dbReference type="InterPro" id="IPR034151">
    <property type="entry name" value="TOPRIM_DnaG_bac"/>
</dbReference>
<dbReference type="PROSITE" id="PS50880">
    <property type="entry name" value="TOPRIM"/>
    <property type="match status" value="1"/>
</dbReference>
<dbReference type="OrthoDB" id="9775547at2"/>
<dbReference type="CDD" id="cd03364">
    <property type="entry name" value="TOPRIM_DnaG_primases"/>
    <property type="match status" value="1"/>
</dbReference>
<dbReference type="PANTHER" id="PTHR30313:SF2">
    <property type="entry name" value="DNA PRIMASE"/>
    <property type="match status" value="1"/>
</dbReference>
<dbReference type="GO" id="GO:0000428">
    <property type="term" value="C:DNA-directed RNA polymerase complex"/>
    <property type="evidence" value="ECO:0007669"/>
    <property type="project" value="UniProtKB-KW"/>
</dbReference>
<dbReference type="SMART" id="SM00493">
    <property type="entry name" value="TOPRIM"/>
    <property type="match status" value="1"/>
</dbReference>
<sequence length="316" mass="36805">MLNIRGYQLDVDVARELRSYDWSKPRWTGTKFLACSPFRADRIPSFVVWLNYGTWTDSGADDEDWKSGNFVKLLAFLRNESYEETEDYLLSEYCISYSNAEHLQLNIDLTQTQVSTDLLNNDILKRYAYRHPYLEKQRGIEEKWQQGFRVGYCKKSHAVTFPWFDYRGDLVNIKFRSVIDKRFWYYSGGQPVKNHIYGLNFVIKTRKNRVYIVESEIDAITLWQAGLAAVALGGANLTRQQRNLLLQSPVEELIIATDNDLAGQRIADSIVRQLSGYLDIKKINLPEQVKDVNELDKDKLLRITTHTHAVEFPPFI</sequence>
<dbReference type="EMBL" id="CP001720">
    <property type="protein sequence ID" value="ACV62714.1"/>
    <property type="molecule type" value="Genomic_DNA"/>
</dbReference>
<reference evidence="8 9" key="1">
    <citation type="journal article" date="2009" name="Stand. Genomic Sci.">
        <title>Complete genome sequence of Desulfotomaculum acetoxidans type strain (5575).</title>
        <authorList>
            <person name="Spring S."/>
            <person name="Lapidus A."/>
            <person name="Schroder M."/>
            <person name="Gleim D."/>
            <person name="Sims D."/>
            <person name="Meincke L."/>
            <person name="Glavina Del Rio T."/>
            <person name="Tice H."/>
            <person name="Copeland A."/>
            <person name="Cheng J.F."/>
            <person name="Lucas S."/>
            <person name="Chen F."/>
            <person name="Nolan M."/>
            <person name="Bruce D."/>
            <person name="Goodwin L."/>
            <person name="Pitluck S."/>
            <person name="Ivanova N."/>
            <person name="Mavromatis K."/>
            <person name="Mikhailova N."/>
            <person name="Pati A."/>
            <person name="Chen A."/>
            <person name="Palaniappan K."/>
            <person name="Land M."/>
            <person name="Hauser L."/>
            <person name="Chang Y.J."/>
            <person name="Jeffries C.D."/>
            <person name="Chain P."/>
            <person name="Saunders E."/>
            <person name="Brettin T."/>
            <person name="Detter J.C."/>
            <person name="Goker M."/>
            <person name="Bristow J."/>
            <person name="Eisen J.A."/>
            <person name="Markowitz V."/>
            <person name="Hugenholtz P."/>
            <person name="Kyrpides N.C."/>
            <person name="Klenk H.P."/>
            <person name="Han C."/>
        </authorList>
    </citation>
    <scope>NUCLEOTIDE SEQUENCE [LARGE SCALE GENOMIC DNA]</scope>
    <source>
        <strain evidence="9">ATCC 49208 / DSM 771 / VKM B-1644</strain>
    </source>
</reference>
<keyword evidence="6" id="KW-0804">Transcription</keyword>
<evidence type="ECO:0000313" key="9">
    <source>
        <dbReference type="Proteomes" id="UP000002217"/>
    </source>
</evidence>
<dbReference type="AlphaFoldDB" id="C8VXQ8"/>
<dbReference type="Pfam" id="PF13155">
    <property type="entry name" value="Toprim_2"/>
    <property type="match status" value="1"/>
</dbReference>
<dbReference type="GO" id="GO:0016779">
    <property type="term" value="F:nucleotidyltransferase activity"/>
    <property type="evidence" value="ECO:0007669"/>
    <property type="project" value="UniProtKB-KW"/>
</dbReference>
<accession>C8VXQ8</accession>
<dbReference type="PANTHER" id="PTHR30313">
    <property type="entry name" value="DNA PRIMASE"/>
    <property type="match status" value="1"/>
</dbReference>
<dbReference type="GO" id="GO:0006269">
    <property type="term" value="P:DNA replication, synthesis of primer"/>
    <property type="evidence" value="ECO:0007669"/>
    <property type="project" value="UniProtKB-KW"/>
</dbReference>
<dbReference type="HOGENOM" id="CLU_871091_0_0_9"/>
<dbReference type="InterPro" id="IPR006171">
    <property type="entry name" value="TOPRIM_dom"/>
</dbReference>
<keyword evidence="3" id="KW-0808">Transferase</keyword>
<dbReference type="Proteomes" id="UP000002217">
    <property type="component" value="Chromosome"/>
</dbReference>
<dbReference type="eggNOG" id="COG0358">
    <property type="taxonomic scope" value="Bacteria"/>
</dbReference>
<dbReference type="InterPro" id="IPR036977">
    <property type="entry name" value="DNA_primase_Znf_CHC2"/>
</dbReference>
<proteinExistence type="predicted"/>
<evidence type="ECO:0000256" key="5">
    <source>
        <dbReference type="ARBA" id="ARBA00022705"/>
    </source>
</evidence>
<keyword evidence="5" id="KW-0235">DNA replication</keyword>
<evidence type="ECO:0000256" key="6">
    <source>
        <dbReference type="ARBA" id="ARBA00023163"/>
    </source>
</evidence>
<protein>
    <submittedName>
        <fullName evidence="8">TOPRIM domain protein</fullName>
    </submittedName>
</protein>
<dbReference type="GO" id="GO:0005737">
    <property type="term" value="C:cytoplasm"/>
    <property type="evidence" value="ECO:0007669"/>
    <property type="project" value="TreeGrafter"/>
</dbReference>
<dbReference type="GO" id="GO:0008270">
    <property type="term" value="F:zinc ion binding"/>
    <property type="evidence" value="ECO:0007669"/>
    <property type="project" value="InterPro"/>
</dbReference>
<dbReference type="InterPro" id="IPR050219">
    <property type="entry name" value="DnaG_primase"/>
</dbReference>
<dbReference type="SUPFAM" id="SSF57783">
    <property type="entry name" value="Zinc beta-ribbon"/>
    <property type="match status" value="1"/>
</dbReference>
<organism evidence="8 9">
    <name type="scientific">Desulfofarcimen acetoxidans (strain ATCC 49208 / DSM 771 / KCTC 5769 / VKM B-1644 / 5575)</name>
    <name type="common">Desulfotomaculum acetoxidans</name>
    <dbReference type="NCBI Taxonomy" id="485916"/>
    <lineage>
        <taxon>Bacteria</taxon>
        <taxon>Bacillati</taxon>
        <taxon>Bacillota</taxon>
        <taxon>Clostridia</taxon>
        <taxon>Eubacteriales</taxon>
        <taxon>Peptococcaceae</taxon>
        <taxon>Desulfofarcimen</taxon>
    </lineage>
</organism>
<dbReference type="KEGG" id="dae:Dtox_1868"/>
<name>C8VXQ8_DESAS</name>
<dbReference type="GO" id="GO:0003677">
    <property type="term" value="F:DNA binding"/>
    <property type="evidence" value="ECO:0007669"/>
    <property type="project" value="InterPro"/>
</dbReference>
<dbReference type="Gene3D" id="3.40.1360.10">
    <property type="match status" value="1"/>
</dbReference>
<evidence type="ECO:0000313" key="8">
    <source>
        <dbReference type="EMBL" id="ACV62714.1"/>
    </source>
</evidence>
<keyword evidence="2" id="KW-0639">Primosome</keyword>
<gene>
    <name evidence="8" type="ordered locus">Dtox_1868</name>
</gene>
<dbReference type="STRING" id="485916.Dtox_1868"/>
<evidence type="ECO:0000256" key="2">
    <source>
        <dbReference type="ARBA" id="ARBA00022515"/>
    </source>
</evidence>
<dbReference type="RefSeq" id="WP_015757420.1">
    <property type="nucleotide sequence ID" value="NC_013216.1"/>
</dbReference>
<evidence type="ECO:0000256" key="4">
    <source>
        <dbReference type="ARBA" id="ARBA00022695"/>
    </source>
</evidence>
<dbReference type="SUPFAM" id="SSF56731">
    <property type="entry name" value="DNA primase core"/>
    <property type="match status" value="1"/>
</dbReference>